<keyword evidence="2" id="KW-1185">Reference proteome</keyword>
<dbReference type="EMBL" id="MVHS01000012">
    <property type="protein sequence ID" value="ORA71679.1"/>
    <property type="molecule type" value="Genomic_DNA"/>
</dbReference>
<sequence length="135" mass="13548">MGSAAVVAAAAVGIPMALRTTGASMHGAPASLQHITVDPTRVPLPIPELQDLLDQPADLGPLSDGRRRAACLTGLGYPSGTPVLGGSQIRVAGRNAILLVLAGDQPDSYDAVAVAPTCSAADTGRLAATAFTQRP</sequence>
<name>A0A1X0DHP0_9MYCO</name>
<accession>A0A1X0DHP0</accession>
<organism evidence="1 2">
    <name type="scientific">Mycolicibacterium insubricum</name>
    <dbReference type="NCBI Taxonomy" id="444597"/>
    <lineage>
        <taxon>Bacteria</taxon>
        <taxon>Bacillati</taxon>
        <taxon>Actinomycetota</taxon>
        <taxon>Actinomycetes</taxon>
        <taxon>Mycobacteriales</taxon>
        <taxon>Mycobacteriaceae</taxon>
        <taxon>Mycolicibacterium</taxon>
    </lineage>
</organism>
<evidence type="ECO:0000313" key="1">
    <source>
        <dbReference type="EMBL" id="ORA71679.1"/>
    </source>
</evidence>
<protein>
    <recommendedName>
        <fullName evidence="3">Anti-sigma-M factor RsmA</fullName>
    </recommendedName>
</protein>
<evidence type="ECO:0008006" key="3">
    <source>
        <dbReference type="Google" id="ProtNLM"/>
    </source>
</evidence>
<proteinExistence type="predicted"/>
<dbReference type="STRING" id="444597.BST26_07640"/>
<comment type="caution">
    <text evidence="1">The sequence shown here is derived from an EMBL/GenBank/DDBJ whole genome shotgun (WGS) entry which is preliminary data.</text>
</comment>
<gene>
    <name evidence="1" type="ORF">BST26_07640</name>
</gene>
<evidence type="ECO:0000313" key="2">
    <source>
        <dbReference type="Proteomes" id="UP000192801"/>
    </source>
</evidence>
<dbReference type="Proteomes" id="UP000192801">
    <property type="component" value="Unassembled WGS sequence"/>
</dbReference>
<reference evidence="1 2" key="1">
    <citation type="submission" date="2016-12" db="EMBL/GenBank/DDBJ databases">
        <title>The new phylogeny of genus Mycobacterium.</title>
        <authorList>
            <person name="Tortoli E."/>
            <person name="Trovato A."/>
            <person name="Cirillo D.M."/>
        </authorList>
    </citation>
    <scope>NUCLEOTIDE SEQUENCE [LARGE SCALE GENOMIC DNA]</scope>
    <source>
        <strain evidence="1 2">DSM 45130</strain>
    </source>
</reference>
<dbReference type="AlphaFoldDB" id="A0A1X0DHP0"/>